<comment type="caution">
    <text evidence="1">The sequence shown here is derived from an EMBL/GenBank/DDBJ whole genome shotgun (WGS) entry which is preliminary data.</text>
</comment>
<name>A0ABQ5CY35_9ASTR</name>
<dbReference type="Proteomes" id="UP001151760">
    <property type="component" value="Unassembled WGS sequence"/>
</dbReference>
<sequence>MHMSKDKVSSTGCEETSGNQSLLPIIESCGPTGIPEMSHIQFCLLTSKLLPAASEWIPLKGLPIIFTNRVEASILDKMFMIEAEWRSIHKDRQEQRIGYEPKLDRYQASQGYVRVLDLEYREPIAHHLIECDVIVSMICQCKATASISATKENKGLRISALSEHLQQECDSVVQQRHSAEGVSAGTVFSWVMPTLS</sequence>
<gene>
    <name evidence="1" type="ORF">Tco_0922062</name>
</gene>
<protein>
    <submittedName>
        <fullName evidence="1">Uncharacterized protein</fullName>
    </submittedName>
</protein>
<evidence type="ECO:0000313" key="1">
    <source>
        <dbReference type="EMBL" id="GJT31643.1"/>
    </source>
</evidence>
<evidence type="ECO:0000313" key="2">
    <source>
        <dbReference type="Proteomes" id="UP001151760"/>
    </source>
</evidence>
<reference evidence="1" key="2">
    <citation type="submission" date="2022-01" db="EMBL/GenBank/DDBJ databases">
        <authorList>
            <person name="Yamashiro T."/>
            <person name="Shiraishi A."/>
            <person name="Satake H."/>
            <person name="Nakayama K."/>
        </authorList>
    </citation>
    <scope>NUCLEOTIDE SEQUENCE</scope>
</reference>
<dbReference type="EMBL" id="BQNB010014722">
    <property type="protein sequence ID" value="GJT31643.1"/>
    <property type="molecule type" value="Genomic_DNA"/>
</dbReference>
<keyword evidence="2" id="KW-1185">Reference proteome</keyword>
<reference evidence="1" key="1">
    <citation type="journal article" date="2022" name="Int. J. Mol. Sci.">
        <title>Draft Genome of Tanacetum Coccineum: Genomic Comparison of Closely Related Tanacetum-Family Plants.</title>
        <authorList>
            <person name="Yamashiro T."/>
            <person name="Shiraishi A."/>
            <person name="Nakayama K."/>
            <person name="Satake H."/>
        </authorList>
    </citation>
    <scope>NUCLEOTIDE SEQUENCE</scope>
</reference>
<proteinExistence type="predicted"/>
<organism evidence="1 2">
    <name type="scientific">Tanacetum coccineum</name>
    <dbReference type="NCBI Taxonomy" id="301880"/>
    <lineage>
        <taxon>Eukaryota</taxon>
        <taxon>Viridiplantae</taxon>
        <taxon>Streptophyta</taxon>
        <taxon>Embryophyta</taxon>
        <taxon>Tracheophyta</taxon>
        <taxon>Spermatophyta</taxon>
        <taxon>Magnoliopsida</taxon>
        <taxon>eudicotyledons</taxon>
        <taxon>Gunneridae</taxon>
        <taxon>Pentapetalae</taxon>
        <taxon>asterids</taxon>
        <taxon>campanulids</taxon>
        <taxon>Asterales</taxon>
        <taxon>Asteraceae</taxon>
        <taxon>Asteroideae</taxon>
        <taxon>Anthemideae</taxon>
        <taxon>Anthemidinae</taxon>
        <taxon>Tanacetum</taxon>
    </lineage>
</organism>
<accession>A0ABQ5CY35</accession>